<evidence type="ECO:0000256" key="1">
    <source>
        <dbReference type="ARBA" id="ARBA00022654"/>
    </source>
</evidence>
<dbReference type="Pfam" id="PF00765">
    <property type="entry name" value="Autoind_synth"/>
    <property type="match status" value="1"/>
</dbReference>
<keyword evidence="4 5" id="KW-0071">Autoinducer synthesis</keyword>
<comment type="catalytic activity">
    <reaction evidence="6">
        <text>a fatty acyl-[ACP] + S-adenosyl-L-methionine = an N-acyl-L-homoserine lactone + S-methyl-5'-thioadenosine + holo-[ACP] + H(+)</text>
        <dbReference type="Rhea" id="RHEA:10096"/>
        <dbReference type="Rhea" id="RHEA-COMP:9685"/>
        <dbReference type="Rhea" id="RHEA-COMP:14125"/>
        <dbReference type="ChEBI" id="CHEBI:15378"/>
        <dbReference type="ChEBI" id="CHEBI:17509"/>
        <dbReference type="ChEBI" id="CHEBI:55474"/>
        <dbReference type="ChEBI" id="CHEBI:59789"/>
        <dbReference type="ChEBI" id="CHEBI:64479"/>
        <dbReference type="ChEBI" id="CHEBI:138651"/>
        <dbReference type="EC" id="2.3.1.184"/>
    </reaction>
</comment>
<keyword evidence="7" id="KW-0012">Acyltransferase</keyword>
<comment type="caution">
    <text evidence="7">The sequence shown here is derived from an EMBL/GenBank/DDBJ whole genome shotgun (WGS) entry which is preliminary data.</text>
</comment>
<organism evidence="7 8">
    <name type="scientific">Methylobacterium radiotolerans</name>
    <dbReference type="NCBI Taxonomy" id="31998"/>
    <lineage>
        <taxon>Bacteria</taxon>
        <taxon>Pseudomonadati</taxon>
        <taxon>Pseudomonadota</taxon>
        <taxon>Alphaproteobacteria</taxon>
        <taxon>Hyphomicrobiales</taxon>
        <taxon>Methylobacteriaceae</taxon>
        <taxon>Methylobacterium</taxon>
    </lineage>
</organism>
<reference evidence="7 8" key="1">
    <citation type="submission" date="2024-06" db="EMBL/GenBank/DDBJ databases">
        <title>Genomics of switchgrass bacterial isolates.</title>
        <authorList>
            <person name="Shade A."/>
        </authorList>
    </citation>
    <scope>NUCLEOTIDE SEQUENCE [LARGE SCALE GENOMIC DNA]</scope>
    <source>
        <strain evidence="7 8">PvP084</strain>
    </source>
</reference>
<dbReference type="PRINTS" id="PR01549">
    <property type="entry name" value="AUTOINDCRSYN"/>
</dbReference>
<keyword evidence="1 5" id="KW-0673">Quorum sensing</keyword>
<accession>A0ABV2NTM9</accession>
<dbReference type="EMBL" id="JBEPNW010000005">
    <property type="protein sequence ID" value="MET3869766.1"/>
    <property type="molecule type" value="Genomic_DNA"/>
</dbReference>
<evidence type="ECO:0000256" key="3">
    <source>
        <dbReference type="ARBA" id="ARBA00022691"/>
    </source>
</evidence>
<dbReference type="PANTHER" id="PTHR39322">
    <property type="entry name" value="ACYL-HOMOSERINE-LACTONE SYNTHASE"/>
    <property type="match status" value="1"/>
</dbReference>
<dbReference type="Gene3D" id="3.40.630.30">
    <property type="match status" value="1"/>
</dbReference>
<comment type="similarity">
    <text evidence="5 6">Belongs to the autoinducer synthase family.</text>
</comment>
<name>A0ABV2NTM9_9HYPH</name>
<keyword evidence="2 6" id="KW-0808">Transferase</keyword>
<evidence type="ECO:0000313" key="8">
    <source>
        <dbReference type="Proteomes" id="UP001549119"/>
    </source>
</evidence>
<evidence type="ECO:0000256" key="6">
    <source>
        <dbReference type="RuleBase" id="RU361135"/>
    </source>
</evidence>
<dbReference type="PROSITE" id="PS51187">
    <property type="entry name" value="AUTOINDUCER_SYNTH_2"/>
    <property type="match status" value="1"/>
</dbReference>
<evidence type="ECO:0000256" key="5">
    <source>
        <dbReference type="PROSITE-ProRule" id="PRU00533"/>
    </source>
</evidence>
<dbReference type="RefSeq" id="WP_209651393.1">
    <property type="nucleotide sequence ID" value="NZ_JBEPNV010000003.1"/>
</dbReference>
<dbReference type="GO" id="GO:0016746">
    <property type="term" value="F:acyltransferase activity"/>
    <property type="evidence" value="ECO:0007669"/>
    <property type="project" value="UniProtKB-KW"/>
</dbReference>
<dbReference type="SUPFAM" id="SSF55729">
    <property type="entry name" value="Acyl-CoA N-acyltransferases (Nat)"/>
    <property type="match status" value="1"/>
</dbReference>
<dbReference type="Proteomes" id="UP001549119">
    <property type="component" value="Unassembled WGS sequence"/>
</dbReference>
<proteinExistence type="inferred from homology"/>
<gene>
    <name evidence="7" type="ORF">ABIC20_007151</name>
</gene>
<evidence type="ECO:0000256" key="4">
    <source>
        <dbReference type="ARBA" id="ARBA00022929"/>
    </source>
</evidence>
<evidence type="ECO:0000256" key="2">
    <source>
        <dbReference type="ARBA" id="ARBA00022679"/>
    </source>
</evidence>
<protein>
    <recommendedName>
        <fullName evidence="6">Acyl-homoserine-lactone synthase</fullName>
        <ecNumber evidence="6">2.3.1.184</ecNumber>
    </recommendedName>
    <alternativeName>
        <fullName evidence="6">Autoinducer synthesis protein</fullName>
    </alternativeName>
</protein>
<dbReference type="InterPro" id="IPR016181">
    <property type="entry name" value="Acyl_CoA_acyltransferase"/>
</dbReference>
<dbReference type="EC" id="2.3.1.184" evidence="6"/>
<keyword evidence="3 6" id="KW-0949">S-adenosyl-L-methionine</keyword>
<dbReference type="PANTHER" id="PTHR39322:SF1">
    <property type="entry name" value="ISOVALERYL-HOMOSERINE LACTONE SYNTHASE"/>
    <property type="match status" value="1"/>
</dbReference>
<dbReference type="InterPro" id="IPR001690">
    <property type="entry name" value="Autoind_synthase"/>
</dbReference>
<sequence length="217" mass="23973">MFRLVTGDIDRDLPDLAERIYKFRHSFFVDHLGWEACRKPDGRERDQFDSPHSIHIVGEEQGEIISYARLLPTTRPHLVTEVYPEIMQGAPSPAGPRIYEWTRHAVSPKKRETKGPSALTRAAFAAVARAVEVLDLEGLLVQTHPVLVDRVMDMGWDVEPLALPTTYDGALLLPIYARLVPQTLTVAQAAFSAHGSGLEAPALRASSPPTNRPAPGL</sequence>
<keyword evidence="8" id="KW-1185">Reference proteome</keyword>
<evidence type="ECO:0000313" key="7">
    <source>
        <dbReference type="EMBL" id="MET3869766.1"/>
    </source>
</evidence>